<dbReference type="EMBL" id="SMFL01000005">
    <property type="protein sequence ID" value="TDE14785.1"/>
    <property type="molecule type" value="Genomic_DNA"/>
</dbReference>
<evidence type="ECO:0000313" key="1">
    <source>
        <dbReference type="EMBL" id="TDE14785.1"/>
    </source>
</evidence>
<protein>
    <submittedName>
        <fullName evidence="1">Uncharacterized protein</fullName>
    </submittedName>
</protein>
<proteinExistence type="predicted"/>
<dbReference type="Proteomes" id="UP000294850">
    <property type="component" value="Unassembled WGS sequence"/>
</dbReference>
<dbReference type="RefSeq" id="WP_131959369.1">
    <property type="nucleotide sequence ID" value="NZ_SMFL01000005.1"/>
</dbReference>
<gene>
    <name evidence="1" type="ORF">E0F88_16495</name>
</gene>
<organism evidence="1 2">
    <name type="scientific">Dyadobacter psychrotolerans</name>
    <dbReference type="NCBI Taxonomy" id="2541721"/>
    <lineage>
        <taxon>Bacteria</taxon>
        <taxon>Pseudomonadati</taxon>
        <taxon>Bacteroidota</taxon>
        <taxon>Cytophagia</taxon>
        <taxon>Cytophagales</taxon>
        <taxon>Spirosomataceae</taxon>
        <taxon>Dyadobacter</taxon>
    </lineage>
</organism>
<sequence length="442" mass="51690">MENSEAINAKDYQNQLLPLVGLNTVSNLQQRFSEEIRIGLSVQEDIWMRSSGYLRTKGISITLPENKKYKGRYTQFPLSQVILNAEDLKEYIDIFRKIEMGESPISKDCFLEDFRPLANNSLFTRINNKKLNWQEVDDLAELQIFNFFCGNWKNINYPEKDKIGKAAFGQKDDTSEVDLLLIKNGNTYEFYLNKKIVLPNSNLFKLPFRDKTTLRNNILIFKEIDGYENEFELTKDSQLGEKLIFVLNRGYNRQIEQFLLSNYSPISLCSELVLFEVQFYDSANIPEALRHFVRQPYPIKLRGFKVSRRFEYFEGFGPHIEPIDLQIIYSVYHEGTKQEYERDKVKIGEYKVRIPGFTDLKFRVISKTKLLDKIEPRNAGWNVIRMVPFVQDHHLQGARLIAPSQKSQLPLMRAWLGTCRGQIVKETDNQLLKILNVVKNGH</sequence>
<name>A0A4R5DUB0_9BACT</name>
<evidence type="ECO:0000313" key="2">
    <source>
        <dbReference type="Proteomes" id="UP000294850"/>
    </source>
</evidence>
<comment type="caution">
    <text evidence="1">The sequence shown here is derived from an EMBL/GenBank/DDBJ whole genome shotgun (WGS) entry which is preliminary data.</text>
</comment>
<keyword evidence="2" id="KW-1185">Reference proteome</keyword>
<reference evidence="1 2" key="1">
    <citation type="submission" date="2019-03" db="EMBL/GenBank/DDBJ databases">
        <title>Dyadobacter AR-3-6 sp. nov., isolated from arctic soil.</title>
        <authorList>
            <person name="Chaudhary D.K."/>
        </authorList>
    </citation>
    <scope>NUCLEOTIDE SEQUENCE [LARGE SCALE GENOMIC DNA]</scope>
    <source>
        <strain evidence="1 2">AR-3-6</strain>
    </source>
</reference>
<accession>A0A4R5DUB0</accession>
<dbReference type="OrthoDB" id="1494752at2"/>
<dbReference type="AlphaFoldDB" id="A0A4R5DUB0"/>